<proteinExistence type="predicted"/>
<sequence>MDRGADPGVGDDLLDSLPADAVVAYRGEPRASERAMLLWPMTAERRQAFGAGIEWVSNQLRTMDDERVGRFLDELADESRRLGLDTVPPPEEPSDGRGRSAG</sequence>
<feature type="region of interest" description="Disordered" evidence="1">
    <location>
        <begin position="79"/>
        <end position="102"/>
    </location>
</feature>
<protein>
    <recommendedName>
        <fullName evidence="4">Transcriptional regulator</fullName>
    </recommendedName>
</protein>
<evidence type="ECO:0000256" key="1">
    <source>
        <dbReference type="SAM" id="MobiDB-lite"/>
    </source>
</evidence>
<name>A0ABS0GRA8_9ACTN</name>
<keyword evidence="3" id="KW-1185">Reference proteome</keyword>
<accession>A0ABS0GRA8</accession>
<evidence type="ECO:0000313" key="2">
    <source>
        <dbReference type="EMBL" id="MBF9128717.1"/>
    </source>
</evidence>
<reference evidence="2 3" key="1">
    <citation type="submission" date="2020-11" db="EMBL/GenBank/DDBJ databases">
        <title>A novel isolate from a Black sea contaminated sediment with potential to produce alkanes: Plantactinospora alkalitolerans sp. nov.</title>
        <authorList>
            <person name="Carro L."/>
            <person name="Veyisoglu A."/>
            <person name="Guven K."/>
            <person name="Schumann P."/>
            <person name="Klenk H.-P."/>
            <person name="Sahin N."/>
        </authorList>
    </citation>
    <scope>NUCLEOTIDE SEQUENCE [LARGE SCALE GENOMIC DNA]</scope>
    <source>
        <strain evidence="2 3">S1510</strain>
    </source>
</reference>
<gene>
    <name evidence="2" type="ORF">I0C86_06905</name>
</gene>
<evidence type="ECO:0008006" key="4">
    <source>
        <dbReference type="Google" id="ProtNLM"/>
    </source>
</evidence>
<organism evidence="2 3">
    <name type="scientific">Plantactinospora alkalitolerans</name>
    <dbReference type="NCBI Taxonomy" id="2789879"/>
    <lineage>
        <taxon>Bacteria</taxon>
        <taxon>Bacillati</taxon>
        <taxon>Actinomycetota</taxon>
        <taxon>Actinomycetes</taxon>
        <taxon>Micromonosporales</taxon>
        <taxon>Micromonosporaceae</taxon>
        <taxon>Plantactinospora</taxon>
    </lineage>
</organism>
<dbReference type="EMBL" id="JADPUN010000087">
    <property type="protein sequence ID" value="MBF9128717.1"/>
    <property type="molecule type" value="Genomic_DNA"/>
</dbReference>
<evidence type="ECO:0000313" key="3">
    <source>
        <dbReference type="Proteomes" id="UP000638560"/>
    </source>
</evidence>
<dbReference type="Proteomes" id="UP000638560">
    <property type="component" value="Unassembled WGS sequence"/>
</dbReference>
<dbReference type="RefSeq" id="WP_196200367.1">
    <property type="nucleotide sequence ID" value="NZ_JADPUN010000087.1"/>
</dbReference>
<comment type="caution">
    <text evidence="2">The sequence shown here is derived from an EMBL/GenBank/DDBJ whole genome shotgun (WGS) entry which is preliminary data.</text>
</comment>